<protein>
    <recommendedName>
        <fullName evidence="3">Peptidase A1 domain-containing protein</fullName>
    </recommendedName>
</protein>
<evidence type="ECO:0000313" key="4">
    <source>
        <dbReference type="EMBL" id="OAY58327.1"/>
    </source>
</evidence>
<evidence type="ECO:0000256" key="2">
    <source>
        <dbReference type="PIRSR" id="PIRSR601461-1"/>
    </source>
</evidence>
<sequence length="433" mass="46035">MKSVSAGQTKIAIKKIAESQHLQLFHTIQVSDLLQSTSCENSTKENTGVLKVVHRHGPCSQLNQGNANAPDLEKILAEDQSRVDSIHSKLSITSGGSDVKQTDGTRLPANKGLSLGTGNYFVTDTVGLGTPRKNVRLIFDTGSDLTWAKCKRGVDAYDPTKSTSHFNISCTSEICPYVTSATGILPDCVSSTCVYGLQYGDGSFSVGFLAKERLSIGSTENGGLFGKVGGLIGLGRAKLSIVTQTASKYNKLFSYCLPASGKTGFLSFGASQSKSAKFIPLSSDANFYGLELIGMIVGGQKLLISITVFSRAGTIIDSGTVITRAYSALRSAFEKAMSKYPKAKPLSILDTCYDFSKYETVSVPKIVLSFNGGDVEIDQAGIFVANGKAQVCLSFAGNSDARDVAIFGNTQQQNFEVVYNVNGGKVRFAPGEC</sequence>
<dbReference type="Pfam" id="PF14543">
    <property type="entry name" value="TAXi_N"/>
    <property type="match status" value="1"/>
</dbReference>
<dbReference type="InterPro" id="IPR033121">
    <property type="entry name" value="PEPTIDASE_A1"/>
</dbReference>
<proteinExistence type="inferred from homology"/>
<organism evidence="4">
    <name type="scientific">Manihot esculenta</name>
    <name type="common">Cassava</name>
    <name type="synonym">Jatropha manihot</name>
    <dbReference type="NCBI Taxonomy" id="3983"/>
    <lineage>
        <taxon>Eukaryota</taxon>
        <taxon>Viridiplantae</taxon>
        <taxon>Streptophyta</taxon>
        <taxon>Embryophyta</taxon>
        <taxon>Tracheophyta</taxon>
        <taxon>Spermatophyta</taxon>
        <taxon>Magnoliopsida</taxon>
        <taxon>eudicotyledons</taxon>
        <taxon>Gunneridae</taxon>
        <taxon>Pentapetalae</taxon>
        <taxon>rosids</taxon>
        <taxon>fabids</taxon>
        <taxon>Malpighiales</taxon>
        <taxon>Euphorbiaceae</taxon>
        <taxon>Crotonoideae</taxon>
        <taxon>Manihoteae</taxon>
        <taxon>Manihot</taxon>
    </lineage>
</organism>
<accession>A0A2C9WEM9</accession>
<feature type="active site" evidence="2">
    <location>
        <position position="140"/>
    </location>
</feature>
<dbReference type="FunFam" id="2.40.70.10:FF:000013">
    <property type="entry name" value="Aspartyl protease AED1"/>
    <property type="match status" value="1"/>
</dbReference>
<dbReference type="GO" id="GO:0006508">
    <property type="term" value="P:proteolysis"/>
    <property type="evidence" value="ECO:0007669"/>
    <property type="project" value="InterPro"/>
</dbReference>
<comment type="similarity">
    <text evidence="1">Belongs to the peptidase A1 family.</text>
</comment>
<dbReference type="InterPro" id="IPR032799">
    <property type="entry name" value="TAXi_C"/>
</dbReference>
<dbReference type="SUPFAM" id="SSF50630">
    <property type="entry name" value="Acid proteases"/>
    <property type="match status" value="1"/>
</dbReference>
<dbReference type="AlphaFoldDB" id="A0A2C9WEM9"/>
<dbReference type="InterPro" id="IPR001461">
    <property type="entry name" value="Aspartic_peptidase_A1"/>
</dbReference>
<feature type="domain" description="Peptidase A1" evidence="3">
    <location>
        <begin position="122"/>
        <end position="429"/>
    </location>
</feature>
<evidence type="ECO:0000259" key="3">
    <source>
        <dbReference type="PROSITE" id="PS51767"/>
    </source>
</evidence>
<reference evidence="4" key="1">
    <citation type="submission" date="2016-02" db="EMBL/GenBank/DDBJ databases">
        <title>WGS assembly of Manihot esculenta.</title>
        <authorList>
            <person name="Bredeson J.V."/>
            <person name="Prochnik S.E."/>
            <person name="Lyons J.B."/>
            <person name="Schmutz J."/>
            <person name="Grimwood J."/>
            <person name="Vrebalov J."/>
            <person name="Bart R.S."/>
            <person name="Amuge T."/>
            <person name="Ferguson M.E."/>
            <person name="Green R."/>
            <person name="Putnam N."/>
            <person name="Stites J."/>
            <person name="Rounsley S."/>
            <person name="Rokhsar D.S."/>
        </authorList>
    </citation>
    <scope>NUCLEOTIDE SEQUENCE [LARGE SCALE GENOMIC DNA]</scope>
    <source>
        <tissue evidence="4">Leaf</tissue>
    </source>
</reference>
<dbReference type="Gene3D" id="2.40.70.10">
    <property type="entry name" value="Acid Proteases"/>
    <property type="match status" value="2"/>
</dbReference>
<dbReference type="PROSITE" id="PS51767">
    <property type="entry name" value="PEPTIDASE_A1"/>
    <property type="match status" value="1"/>
</dbReference>
<name>A0A2C9WEM9_MANES</name>
<evidence type="ECO:0000256" key="1">
    <source>
        <dbReference type="ARBA" id="ARBA00007447"/>
    </source>
</evidence>
<dbReference type="Pfam" id="PF14541">
    <property type="entry name" value="TAXi_C"/>
    <property type="match status" value="1"/>
</dbReference>
<dbReference type="GO" id="GO:0004190">
    <property type="term" value="F:aspartic-type endopeptidase activity"/>
    <property type="evidence" value="ECO:0007669"/>
    <property type="project" value="InterPro"/>
</dbReference>
<dbReference type="InterPro" id="IPR021109">
    <property type="entry name" value="Peptidase_aspartic_dom_sf"/>
</dbReference>
<dbReference type="PANTHER" id="PTHR13683">
    <property type="entry name" value="ASPARTYL PROTEASES"/>
    <property type="match status" value="1"/>
</dbReference>
<dbReference type="PANTHER" id="PTHR13683:SF828">
    <property type="entry name" value="PEPTIDASE A1 DOMAIN-CONTAINING PROTEIN"/>
    <property type="match status" value="1"/>
</dbReference>
<dbReference type="InterPro" id="IPR032861">
    <property type="entry name" value="TAXi_N"/>
</dbReference>
<feature type="active site" evidence="2">
    <location>
        <position position="317"/>
    </location>
</feature>
<gene>
    <name evidence="4" type="ORF">MANES_02G168100</name>
</gene>
<dbReference type="EMBL" id="CM004388">
    <property type="protein sequence ID" value="OAY58327.1"/>
    <property type="molecule type" value="Genomic_DNA"/>
</dbReference>